<evidence type="ECO:0000259" key="1">
    <source>
        <dbReference type="Pfam" id="PF24765"/>
    </source>
</evidence>
<dbReference type="Pfam" id="PF24765">
    <property type="entry name" value="SAC9_C"/>
    <property type="match status" value="1"/>
</dbReference>
<feature type="domain" description="SAC9 C-terminal" evidence="1">
    <location>
        <begin position="35"/>
        <end position="66"/>
    </location>
</feature>
<feature type="non-terminal residue" evidence="2">
    <location>
        <position position="66"/>
    </location>
</feature>
<protein>
    <recommendedName>
        <fullName evidence="1">SAC9 C-terminal domain-containing protein</fullName>
    </recommendedName>
</protein>
<dbReference type="EMBL" id="JQ263419">
    <property type="protein sequence ID" value="AEW08702.1"/>
    <property type="molecule type" value="Genomic_DNA"/>
</dbReference>
<name>H9MC56_PINLA</name>
<evidence type="ECO:0000313" key="2">
    <source>
        <dbReference type="EMBL" id="AEW08702.1"/>
    </source>
</evidence>
<proteinExistence type="predicted"/>
<feature type="non-terminal residue" evidence="2">
    <location>
        <position position="1"/>
    </location>
</feature>
<organism evidence="2">
    <name type="scientific">Pinus lambertiana</name>
    <name type="common">Sugar pine</name>
    <dbReference type="NCBI Taxonomy" id="3343"/>
    <lineage>
        <taxon>Eukaryota</taxon>
        <taxon>Viridiplantae</taxon>
        <taxon>Streptophyta</taxon>
        <taxon>Embryophyta</taxon>
        <taxon>Tracheophyta</taxon>
        <taxon>Spermatophyta</taxon>
        <taxon>Pinopsida</taxon>
        <taxon>Pinidae</taxon>
        <taxon>Conifers I</taxon>
        <taxon>Pinales</taxon>
        <taxon>Pinaceae</taxon>
        <taxon>Pinus</taxon>
        <taxon>Pinus subgen. Strobus</taxon>
    </lineage>
</organism>
<gene>
    <name evidence="2" type="ORF">CL1284Contig1_03</name>
</gene>
<reference evidence="2" key="1">
    <citation type="submission" date="2011-12" db="EMBL/GenBank/DDBJ databases">
        <title>Nucleotide Diversity and Divergence in the Loblolly Pine Gene Space.</title>
        <authorList>
            <person name="Neale D.B."/>
            <person name="Wegrzyn J.L."/>
            <person name="Lee J.M."/>
            <person name="Eckert A.J."/>
            <person name="Liechty J.D."/>
            <person name="Stevens K.A."/>
            <person name="Langley C.H."/>
        </authorList>
    </citation>
    <scope>NUCLEOTIDE SEQUENCE</scope>
    <source>
        <strain evidence="2">6346</strain>
        <tissue evidence="2">Megagametophyte</tissue>
    </source>
</reference>
<sequence length="66" mass="7621">ILVIGRHLRDDLGSDSSFQPPEKMKFRSLMERGSQYGRFKVQTDAERLLDGDRVLEQYVPPMSPLI</sequence>
<accession>H9MC56</accession>
<dbReference type="AlphaFoldDB" id="H9MC56"/>
<dbReference type="InterPro" id="IPR057554">
    <property type="entry name" value="SAC9_C"/>
</dbReference>